<dbReference type="SUPFAM" id="SSF53850">
    <property type="entry name" value="Periplasmic binding protein-like II"/>
    <property type="match status" value="1"/>
</dbReference>
<dbReference type="Gene3D" id="3.40.190.290">
    <property type="match status" value="1"/>
</dbReference>
<evidence type="ECO:0000259" key="5">
    <source>
        <dbReference type="PROSITE" id="PS50931"/>
    </source>
</evidence>
<dbReference type="InterPro" id="IPR036390">
    <property type="entry name" value="WH_DNA-bd_sf"/>
</dbReference>
<evidence type="ECO:0000256" key="3">
    <source>
        <dbReference type="ARBA" id="ARBA00023125"/>
    </source>
</evidence>
<dbReference type="InterPro" id="IPR000847">
    <property type="entry name" value="LysR_HTH_N"/>
</dbReference>
<evidence type="ECO:0000256" key="2">
    <source>
        <dbReference type="ARBA" id="ARBA00023015"/>
    </source>
</evidence>
<keyword evidence="3" id="KW-0238">DNA-binding</keyword>
<dbReference type="Pfam" id="PF00126">
    <property type="entry name" value="HTH_1"/>
    <property type="match status" value="1"/>
</dbReference>
<dbReference type="Proteomes" id="UP000241771">
    <property type="component" value="Unassembled WGS sequence"/>
</dbReference>
<dbReference type="SUPFAM" id="SSF46785">
    <property type="entry name" value="Winged helix' DNA-binding domain"/>
    <property type="match status" value="1"/>
</dbReference>
<evidence type="ECO:0000313" key="6">
    <source>
        <dbReference type="EMBL" id="PSW21170.1"/>
    </source>
</evidence>
<dbReference type="PROSITE" id="PS50931">
    <property type="entry name" value="HTH_LYSR"/>
    <property type="match status" value="1"/>
</dbReference>
<dbReference type="InterPro" id="IPR005119">
    <property type="entry name" value="LysR_subst-bd"/>
</dbReference>
<sequence>MLLEGIETLLVLAEEGTMSRAGSRLYLSQSAVSKRIAKLEKRLGKKLIVPAGRHIKLTADALALIDNIGPSYKEIKGLIFDHQQLEDHSLIRIACSETLVAGYLSKMMGEYIKRDPYINISTHHTPIIVEKVQSGDVAVGFCAGHLPPQHGLAVTHLFDEPFSVVSQQPLKQQPSQLLVNDLKNPANANQVSSLQKAGIAPLMEMDSYTAAAQLALGGVAAALVPISIVNTLNIAPHHCHHFPFMDVLTRPVQLCYRQSSYQSARTRRLIETIADSVQLAI</sequence>
<organism evidence="6 7">
    <name type="scientific">Photobacterium sanctipauli</name>
    <dbReference type="NCBI Taxonomy" id="1342794"/>
    <lineage>
        <taxon>Bacteria</taxon>
        <taxon>Pseudomonadati</taxon>
        <taxon>Pseudomonadota</taxon>
        <taxon>Gammaproteobacteria</taxon>
        <taxon>Vibrionales</taxon>
        <taxon>Vibrionaceae</taxon>
        <taxon>Photobacterium</taxon>
    </lineage>
</organism>
<proteinExistence type="inferred from homology"/>
<dbReference type="PANTHER" id="PTHR30126">
    <property type="entry name" value="HTH-TYPE TRANSCRIPTIONAL REGULATOR"/>
    <property type="match status" value="1"/>
</dbReference>
<protein>
    <submittedName>
        <fullName evidence="6">LysR family transcriptional regulator</fullName>
    </submittedName>
</protein>
<accession>A0A2T3NY48</accession>
<dbReference type="GO" id="GO:0000976">
    <property type="term" value="F:transcription cis-regulatory region binding"/>
    <property type="evidence" value="ECO:0007669"/>
    <property type="project" value="TreeGrafter"/>
</dbReference>
<dbReference type="Gene3D" id="1.10.10.10">
    <property type="entry name" value="Winged helix-like DNA-binding domain superfamily/Winged helix DNA-binding domain"/>
    <property type="match status" value="1"/>
</dbReference>
<dbReference type="EMBL" id="PYMA01000002">
    <property type="protein sequence ID" value="PSW21170.1"/>
    <property type="molecule type" value="Genomic_DNA"/>
</dbReference>
<evidence type="ECO:0000313" key="7">
    <source>
        <dbReference type="Proteomes" id="UP000241771"/>
    </source>
</evidence>
<dbReference type="InterPro" id="IPR036388">
    <property type="entry name" value="WH-like_DNA-bd_sf"/>
</dbReference>
<comment type="caution">
    <text evidence="6">The sequence shown here is derived from an EMBL/GenBank/DDBJ whole genome shotgun (WGS) entry which is preliminary data.</text>
</comment>
<dbReference type="PRINTS" id="PR00039">
    <property type="entry name" value="HTHLYSR"/>
</dbReference>
<keyword evidence="2" id="KW-0805">Transcription regulation</keyword>
<reference evidence="6 7" key="1">
    <citation type="submission" date="2018-01" db="EMBL/GenBank/DDBJ databases">
        <title>Whole genome sequencing of Histamine producing bacteria.</title>
        <authorList>
            <person name="Butler K."/>
        </authorList>
    </citation>
    <scope>NUCLEOTIDE SEQUENCE [LARGE SCALE GENOMIC DNA]</scope>
    <source>
        <strain evidence="6 7">DSM 100436</strain>
    </source>
</reference>
<gene>
    <name evidence="6" type="ORF">C9I98_04250</name>
</gene>
<keyword evidence="7" id="KW-1185">Reference proteome</keyword>
<evidence type="ECO:0000256" key="1">
    <source>
        <dbReference type="ARBA" id="ARBA00009437"/>
    </source>
</evidence>
<name>A0A2T3NY48_9GAMM</name>
<dbReference type="GO" id="GO:0003700">
    <property type="term" value="F:DNA-binding transcription factor activity"/>
    <property type="evidence" value="ECO:0007669"/>
    <property type="project" value="InterPro"/>
</dbReference>
<comment type="similarity">
    <text evidence="1">Belongs to the LysR transcriptional regulatory family.</text>
</comment>
<keyword evidence="4" id="KW-0804">Transcription</keyword>
<dbReference type="CDD" id="cd05466">
    <property type="entry name" value="PBP2_LTTR_substrate"/>
    <property type="match status" value="1"/>
</dbReference>
<dbReference type="RefSeq" id="WP_107271616.1">
    <property type="nucleotide sequence ID" value="NZ_PYMA01000002.1"/>
</dbReference>
<dbReference type="Pfam" id="PF03466">
    <property type="entry name" value="LysR_substrate"/>
    <property type="match status" value="1"/>
</dbReference>
<dbReference type="PANTHER" id="PTHR30126:SF94">
    <property type="entry name" value="LYSR FAMILY TRANSCRIPTIONAL REGULATOR"/>
    <property type="match status" value="1"/>
</dbReference>
<feature type="domain" description="HTH lysR-type" evidence="5">
    <location>
        <begin position="1"/>
        <end position="58"/>
    </location>
</feature>
<dbReference type="AlphaFoldDB" id="A0A2T3NY48"/>
<evidence type="ECO:0000256" key="4">
    <source>
        <dbReference type="ARBA" id="ARBA00023163"/>
    </source>
</evidence>